<evidence type="ECO:0000256" key="2">
    <source>
        <dbReference type="ARBA" id="ARBA00023082"/>
    </source>
</evidence>
<dbReference type="InterPro" id="IPR013325">
    <property type="entry name" value="RNA_pol_sigma_r2"/>
</dbReference>
<dbReference type="GO" id="GO:0003677">
    <property type="term" value="F:DNA binding"/>
    <property type="evidence" value="ECO:0007669"/>
    <property type="project" value="UniProtKB-KW"/>
</dbReference>
<dbReference type="NCBIfam" id="TIGR02937">
    <property type="entry name" value="sigma70-ECF"/>
    <property type="match status" value="1"/>
</dbReference>
<dbReference type="Gene3D" id="1.20.140.160">
    <property type="match status" value="1"/>
</dbReference>
<keyword evidence="4" id="KW-0804">Transcription</keyword>
<dbReference type="STRING" id="86416.Clopa_0899"/>
<dbReference type="InterPro" id="IPR014284">
    <property type="entry name" value="RNA_pol_sigma-70_dom"/>
</dbReference>
<dbReference type="GO" id="GO:0016987">
    <property type="term" value="F:sigma factor activity"/>
    <property type="evidence" value="ECO:0007669"/>
    <property type="project" value="UniProtKB-KW"/>
</dbReference>
<gene>
    <name evidence="7" type="ORF">Clopa_0899</name>
</gene>
<accession>R4K2E9</accession>
<keyword evidence="1" id="KW-0805">Transcription regulation</keyword>
<dbReference type="PATRIC" id="fig|86416.3.peg.888"/>
<dbReference type="GO" id="GO:0006352">
    <property type="term" value="P:DNA-templated transcription initiation"/>
    <property type="evidence" value="ECO:0007669"/>
    <property type="project" value="InterPro"/>
</dbReference>
<evidence type="ECO:0000256" key="4">
    <source>
        <dbReference type="ARBA" id="ARBA00023163"/>
    </source>
</evidence>
<dbReference type="RefSeq" id="WP_015614240.1">
    <property type="nucleotide sequence ID" value="NC_021182.1"/>
</dbReference>
<dbReference type="InterPro" id="IPR007627">
    <property type="entry name" value="RNA_pol_sigma70_r2"/>
</dbReference>
<dbReference type="OrthoDB" id="2966762at2"/>
<evidence type="ECO:0000256" key="1">
    <source>
        <dbReference type="ARBA" id="ARBA00023015"/>
    </source>
</evidence>
<dbReference type="Gene3D" id="1.20.120.1810">
    <property type="match status" value="1"/>
</dbReference>
<evidence type="ECO:0000259" key="5">
    <source>
        <dbReference type="Pfam" id="PF04542"/>
    </source>
</evidence>
<dbReference type="SUPFAM" id="SSF88659">
    <property type="entry name" value="Sigma3 and sigma4 domains of RNA polymerase sigma factors"/>
    <property type="match status" value="1"/>
</dbReference>
<dbReference type="eggNOG" id="COG1595">
    <property type="taxonomic scope" value="Bacteria"/>
</dbReference>
<dbReference type="SUPFAM" id="SSF88946">
    <property type="entry name" value="Sigma2 domain of RNA polymerase sigma factors"/>
    <property type="match status" value="1"/>
</dbReference>
<keyword evidence="8" id="KW-1185">Reference proteome</keyword>
<dbReference type="InterPro" id="IPR013324">
    <property type="entry name" value="RNA_pol_sigma_r3/r4-like"/>
</dbReference>
<sequence>MEQSIKNTDTSKLTKADMEALVKSARDGNSESMEIILNKFNYFIIKHAGKYIVPSHDFDDLIQHGFLSIIKAVYLYKLGSNNFTTYCTNAIINNYKALLKGHIKHFREIQNEAILSLQVYDFTLEDEVIAYDETKRIMEALNKLPDEEKNIIIGVYLQHRPLTEVAATLKISYRQAVEIKKKALHKLRQAANRK</sequence>
<evidence type="ECO:0000259" key="6">
    <source>
        <dbReference type="Pfam" id="PF04545"/>
    </source>
</evidence>
<feature type="domain" description="RNA polymerase sigma-70 region 4" evidence="6">
    <location>
        <begin position="140"/>
        <end position="189"/>
    </location>
</feature>
<dbReference type="InterPro" id="IPR007630">
    <property type="entry name" value="RNA_pol_sigma70_r4"/>
</dbReference>
<dbReference type="KEGG" id="cpas:Clopa_0899"/>
<dbReference type="HOGENOM" id="CLU_107136_0_1_9"/>
<name>R4K2E9_CLOPA</name>
<evidence type="ECO:0000313" key="8">
    <source>
        <dbReference type="Proteomes" id="UP000013523"/>
    </source>
</evidence>
<evidence type="ECO:0000256" key="3">
    <source>
        <dbReference type="ARBA" id="ARBA00023125"/>
    </source>
</evidence>
<feature type="domain" description="RNA polymerase sigma-70 region 2" evidence="5">
    <location>
        <begin position="44"/>
        <end position="94"/>
    </location>
</feature>
<dbReference type="Proteomes" id="UP000013523">
    <property type="component" value="Chromosome"/>
</dbReference>
<reference evidence="7 8" key="1">
    <citation type="submission" date="2012-01" db="EMBL/GenBank/DDBJ databases">
        <title>Complete sequence of chromosome of Clostridium pasteurianum BC1.</title>
        <authorList>
            <consortium name="US DOE Joint Genome Institute"/>
            <person name="Lucas S."/>
            <person name="Han J."/>
            <person name="Lapidus A."/>
            <person name="Cheng J.-F."/>
            <person name="Goodwin L."/>
            <person name="Pitluck S."/>
            <person name="Peters L."/>
            <person name="Mikhailova N."/>
            <person name="Teshima H."/>
            <person name="Detter J.C."/>
            <person name="Han C."/>
            <person name="Tapia R."/>
            <person name="Land M."/>
            <person name="Hauser L."/>
            <person name="Kyrpides N."/>
            <person name="Ivanova N."/>
            <person name="Pagani I."/>
            <person name="Dunn J."/>
            <person name="Taghavi S."/>
            <person name="Francis A."/>
            <person name="van der Lelie D."/>
            <person name="Woyke T."/>
        </authorList>
    </citation>
    <scope>NUCLEOTIDE SEQUENCE [LARGE SCALE GENOMIC DNA]</scope>
    <source>
        <strain evidence="7 8">BC1</strain>
    </source>
</reference>
<keyword evidence="3" id="KW-0238">DNA-binding</keyword>
<dbReference type="Pfam" id="PF04545">
    <property type="entry name" value="Sigma70_r4"/>
    <property type="match status" value="1"/>
</dbReference>
<protein>
    <submittedName>
        <fullName evidence="7">RNA polymerase sigma factor, sigma-70 family</fullName>
    </submittedName>
</protein>
<dbReference type="EMBL" id="CP003261">
    <property type="protein sequence ID" value="AGK95916.1"/>
    <property type="molecule type" value="Genomic_DNA"/>
</dbReference>
<organism evidence="7 8">
    <name type="scientific">Clostridium pasteurianum BC1</name>
    <dbReference type="NCBI Taxonomy" id="86416"/>
    <lineage>
        <taxon>Bacteria</taxon>
        <taxon>Bacillati</taxon>
        <taxon>Bacillota</taxon>
        <taxon>Clostridia</taxon>
        <taxon>Eubacteriales</taxon>
        <taxon>Clostridiaceae</taxon>
        <taxon>Clostridium</taxon>
    </lineage>
</organism>
<keyword evidence="2" id="KW-0731">Sigma factor</keyword>
<dbReference type="PANTHER" id="PTHR30385:SF4">
    <property type="entry name" value="RNA POLYMERASE SIGMA-E FACTOR"/>
    <property type="match status" value="1"/>
</dbReference>
<dbReference type="Pfam" id="PF04542">
    <property type="entry name" value="Sigma70_r2"/>
    <property type="match status" value="1"/>
</dbReference>
<proteinExistence type="predicted"/>
<dbReference type="AlphaFoldDB" id="R4K2E9"/>
<dbReference type="PANTHER" id="PTHR30385">
    <property type="entry name" value="SIGMA FACTOR F FLAGELLAR"/>
    <property type="match status" value="1"/>
</dbReference>
<evidence type="ECO:0000313" key="7">
    <source>
        <dbReference type="EMBL" id="AGK95916.1"/>
    </source>
</evidence>